<dbReference type="AlphaFoldDB" id="A0A3P6BYJ2"/>
<organism evidence="1">
    <name type="scientific">Brassica oleracea</name>
    <name type="common">Wild cabbage</name>
    <dbReference type="NCBI Taxonomy" id="3712"/>
    <lineage>
        <taxon>Eukaryota</taxon>
        <taxon>Viridiplantae</taxon>
        <taxon>Streptophyta</taxon>
        <taxon>Embryophyta</taxon>
        <taxon>Tracheophyta</taxon>
        <taxon>Spermatophyta</taxon>
        <taxon>Magnoliopsida</taxon>
        <taxon>eudicotyledons</taxon>
        <taxon>Gunneridae</taxon>
        <taxon>Pentapetalae</taxon>
        <taxon>rosids</taxon>
        <taxon>malvids</taxon>
        <taxon>Brassicales</taxon>
        <taxon>Brassicaceae</taxon>
        <taxon>Brassiceae</taxon>
        <taxon>Brassica</taxon>
    </lineage>
</organism>
<dbReference type="EMBL" id="LR031873">
    <property type="protein sequence ID" value="VDD11387.1"/>
    <property type="molecule type" value="Genomic_DNA"/>
</dbReference>
<gene>
    <name evidence="1" type="ORF">BOLC4T26125H</name>
</gene>
<protein>
    <submittedName>
        <fullName evidence="1">Uncharacterized protein</fullName>
    </submittedName>
</protein>
<evidence type="ECO:0000313" key="1">
    <source>
        <dbReference type="EMBL" id="VDD11387.1"/>
    </source>
</evidence>
<name>A0A3P6BYJ2_BRAOL</name>
<reference evidence="1" key="1">
    <citation type="submission" date="2018-11" db="EMBL/GenBank/DDBJ databases">
        <authorList>
            <consortium name="Genoscope - CEA"/>
            <person name="William W."/>
        </authorList>
    </citation>
    <scope>NUCLEOTIDE SEQUENCE</scope>
</reference>
<accession>A0A3P6BYJ2</accession>
<sequence length="45" mass="5405">MLWLMRFRGLVLKVWLSSQQNIKSLWSNMVSKVSAMWISHLEKKL</sequence>
<proteinExistence type="predicted"/>